<dbReference type="Pfam" id="PF00534">
    <property type="entry name" value="Glycos_transf_1"/>
    <property type="match status" value="1"/>
</dbReference>
<evidence type="ECO:0000256" key="11">
    <source>
        <dbReference type="HAMAP-Rule" id="MF_00484"/>
    </source>
</evidence>
<dbReference type="PANTHER" id="PTHR45825">
    <property type="entry name" value="GRANULE-BOUND STARCH SYNTHASE 1, CHLOROPLASTIC/AMYLOPLASTIC"/>
    <property type="match status" value="1"/>
</dbReference>
<dbReference type="GO" id="GO:0004373">
    <property type="term" value="F:alpha-1,4-glucan glucosyltransferase (UDP-glucose donor) activity"/>
    <property type="evidence" value="ECO:0007669"/>
    <property type="project" value="InterPro"/>
</dbReference>
<dbReference type="InterPro" id="IPR011835">
    <property type="entry name" value="GS/SS"/>
</dbReference>
<comment type="function">
    <text evidence="2 11">Synthesizes alpha-1,4-glucan chains using ADP-glucose.</text>
</comment>
<dbReference type="InterPro" id="IPR013534">
    <property type="entry name" value="Starch_synth_cat_dom"/>
</dbReference>
<evidence type="ECO:0000256" key="6">
    <source>
        <dbReference type="ARBA" id="ARBA00019935"/>
    </source>
</evidence>
<evidence type="ECO:0000256" key="4">
    <source>
        <dbReference type="ARBA" id="ARBA00010281"/>
    </source>
</evidence>
<reference evidence="14" key="1">
    <citation type="journal article" date="2020" name="mSystems">
        <title>Genome- and Community-Level Interaction Insights into Carbon Utilization and Element Cycling Functions of Hydrothermarchaeota in Hydrothermal Sediment.</title>
        <authorList>
            <person name="Zhou Z."/>
            <person name="Liu Y."/>
            <person name="Xu W."/>
            <person name="Pan J."/>
            <person name="Luo Z.H."/>
            <person name="Li M."/>
        </authorList>
    </citation>
    <scope>NUCLEOTIDE SEQUENCE [LARGE SCALE GENOMIC DNA]</scope>
    <source>
        <strain evidence="14">HyVt-443</strain>
    </source>
</reference>
<evidence type="ECO:0000256" key="9">
    <source>
        <dbReference type="ARBA" id="ARBA00023056"/>
    </source>
</evidence>
<dbReference type="Gene3D" id="3.40.50.2000">
    <property type="entry name" value="Glycogen Phosphorylase B"/>
    <property type="match status" value="2"/>
</dbReference>
<feature type="domain" description="Starch synthase catalytic" evidence="13">
    <location>
        <begin position="10"/>
        <end position="246"/>
    </location>
</feature>
<comment type="catalytic activity">
    <reaction evidence="1 11">
        <text>[(1-&gt;4)-alpha-D-glucosyl](n) + ADP-alpha-D-glucose = [(1-&gt;4)-alpha-D-glucosyl](n+1) + ADP + H(+)</text>
        <dbReference type="Rhea" id="RHEA:18189"/>
        <dbReference type="Rhea" id="RHEA-COMP:9584"/>
        <dbReference type="Rhea" id="RHEA-COMP:9587"/>
        <dbReference type="ChEBI" id="CHEBI:15378"/>
        <dbReference type="ChEBI" id="CHEBI:15444"/>
        <dbReference type="ChEBI" id="CHEBI:57498"/>
        <dbReference type="ChEBI" id="CHEBI:456216"/>
        <dbReference type="EC" id="2.4.1.21"/>
    </reaction>
</comment>
<keyword evidence="8 11" id="KW-0808">Transferase</keyword>
<evidence type="ECO:0000256" key="10">
    <source>
        <dbReference type="ARBA" id="ARBA00031722"/>
    </source>
</evidence>
<dbReference type="NCBIfam" id="NF001899">
    <property type="entry name" value="PRK00654.1-2"/>
    <property type="match status" value="1"/>
</dbReference>
<comment type="similarity">
    <text evidence="4 11">Belongs to the glycosyltransferase 1 family. Bacterial/plant glycogen synthase subfamily.</text>
</comment>
<evidence type="ECO:0000256" key="2">
    <source>
        <dbReference type="ARBA" id="ARBA00002764"/>
    </source>
</evidence>
<dbReference type="Proteomes" id="UP000886251">
    <property type="component" value="Unassembled WGS sequence"/>
</dbReference>
<dbReference type="EC" id="2.4.1.21" evidence="5 11"/>
<dbReference type="GO" id="GO:0009011">
    <property type="term" value="F:alpha-1,4-glucan glucosyltransferase (ADP-glucose donor) activity"/>
    <property type="evidence" value="ECO:0007669"/>
    <property type="project" value="UniProtKB-UniRule"/>
</dbReference>
<evidence type="ECO:0000259" key="13">
    <source>
        <dbReference type="Pfam" id="PF08323"/>
    </source>
</evidence>
<dbReference type="EMBL" id="DRKP01000060">
    <property type="protein sequence ID" value="HEB95856.1"/>
    <property type="molecule type" value="Genomic_DNA"/>
</dbReference>
<evidence type="ECO:0000256" key="3">
    <source>
        <dbReference type="ARBA" id="ARBA00004964"/>
    </source>
</evidence>
<evidence type="ECO:0000256" key="1">
    <source>
        <dbReference type="ARBA" id="ARBA00001478"/>
    </source>
</evidence>
<dbReference type="AlphaFoldDB" id="A0A831W6Y3"/>
<organism evidence="14">
    <name type="scientific">Sedimenticola thiotaurini</name>
    <dbReference type="NCBI Taxonomy" id="1543721"/>
    <lineage>
        <taxon>Bacteria</taxon>
        <taxon>Pseudomonadati</taxon>
        <taxon>Pseudomonadota</taxon>
        <taxon>Gammaproteobacteria</taxon>
        <taxon>Chromatiales</taxon>
        <taxon>Sedimenticolaceae</taxon>
        <taxon>Sedimenticola</taxon>
    </lineage>
</organism>
<evidence type="ECO:0000259" key="12">
    <source>
        <dbReference type="Pfam" id="PF00534"/>
    </source>
</evidence>
<protein>
    <recommendedName>
        <fullName evidence="6 11">Glycogen synthase</fullName>
        <ecNumber evidence="5 11">2.4.1.21</ecNumber>
    </recommendedName>
    <alternativeName>
        <fullName evidence="10 11">Starch [bacterial glycogen] synthase</fullName>
    </alternativeName>
</protein>
<dbReference type="HAMAP" id="MF_00484">
    <property type="entry name" value="Glycogen_synth"/>
    <property type="match status" value="1"/>
</dbReference>
<dbReference type="NCBIfam" id="TIGR02095">
    <property type="entry name" value="glgA"/>
    <property type="match status" value="1"/>
</dbReference>
<dbReference type="CDD" id="cd03791">
    <property type="entry name" value="GT5_Glycogen_synthase_DULL1-like"/>
    <property type="match status" value="1"/>
</dbReference>
<evidence type="ECO:0000313" key="14">
    <source>
        <dbReference type="EMBL" id="HEB95856.1"/>
    </source>
</evidence>
<dbReference type="PANTHER" id="PTHR45825:SF11">
    <property type="entry name" value="ALPHA AMYLASE DOMAIN-CONTAINING PROTEIN"/>
    <property type="match status" value="1"/>
</dbReference>
<evidence type="ECO:0000256" key="7">
    <source>
        <dbReference type="ARBA" id="ARBA00022676"/>
    </source>
</evidence>
<dbReference type="UniPathway" id="UPA00164"/>
<feature type="binding site" evidence="11">
    <location>
        <position position="23"/>
    </location>
    <ligand>
        <name>ADP-alpha-D-glucose</name>
        <dbReference type="ChEBI" id="CHEBI:57498"/>
    </ligand>
</feature>
<proteinExistence type="inferred from homology"/>
<keyword evidence="7 11" id="KW-0328">Glycosyltransferase</keyword>
<dbReference type="Pfam" id="PF08323">
    <property type="entry name" value="Glyco_transf_5"/>
    <property type="match status" value="1"/>
</dbReference>
<accession>A0A831W6Y3</accession>
<dbReference type="GO" id="GO:0005978">
    <property type="term" value="P:glycogen biosynthetic process"/>
    <property type="evidence" value="ECO:0007669"/>
    <property type="project" value="UniProtKB-UniRule"/>
</dbReference>
<keyword evidence="9 11" id="KW-0320">Glycogen biosynthesis</keyword>
<evidence type="ECO:0000256" key="8">
    <source>
        <dbReference type="ARBA" id="ARBA00022679"/>
    </source>
</evidence>
<sequence>MNGPQEPPMKILFASSEAQPLIKTGGLADVAGALPLALGHFGQDVRLVLPAYPQAVERAIPLQPVAELYLPGSPEPVRLLEGRLGGEIPLYLVDAPELFERPGNPYVGADGHDWPDNPERFALFCRAVTAIALNHAGLDWHPDLVHCNDWQTGLVPALLAGEGSRPATLFTIHNLAYQGVFDRAVFDRLHLNPALWSPQGLEFHGHFSFIKGGLAFADWITTVSPTYAREILTPAFGYGLEGLLRHREERLEGVLNGIDYRQWDPASDPAIPHHYDADRFALKAGNKRALQREMGLPEEDDVLLFGHIGRLVEQKGVDMILDVLPGLMRRPGTQLVLLGSGSAELERALQEAGRRFPDRVATYIGYDEPLAHRVEAGCDCFLMPSRFEPCGLNQLYSLRYGSVPLVHRTGGLADTVVDATPRNLLDGRATGFVFDQPDSAALWRAMERAMEFWGRPEGAWERLAVNGMRQDFSWDASARRYLEIYRRAIDDPAPNPLAGTA</sequence>
<gene>
    <name evidence="11 14" type="primary">glgA</name>
    <name evidence="14" type="ORF">ENI96_05440</name>
</gene>
<comment type="caution">
    <text evidence="14">The sequence shown here is derived from an EMBL/GenBank/DDBJ whole genome shotgun (WGS) entry which is preliminary data.</text>
</comment>
<dbReference type="InterPro" id="IPR001296">
    <property type="entry name" value="Glyco_trans_1"/>
</dbReference>
<evidence type="ECO:0000256" key="5">
    <source>
        <dbReference type="ARBA" id="ARBA00012588"/>
    </source>
</evidence>
<feature type="domain" description="Glycosyl transferase family 1" evidence="12">
    <location>
        <begin position="294"/>
        <end position="451"/>
    </location>
</feature>
<dbReference type="GO" id="GO:0005829">
    <property type="term" value="C:cytosol"/>
    <property type="evidence" value="ECO:0007669"/>
    <property type="project" value="TreeGrafter"/>
</dbReference>
<name>A0A831W6Y3_9GAMM</name>
<comment type="pathway">
    <text evidence="3 11">Glycan biosynthesis; glycogen biosynthesis.</text>
</comment>
<dbReference type="SUPFAM" id="SSF53756">
    <property type="entry name" value="UDP-Glycosyltransferase/glycogen phosphorylase"/>
    <property type="match status" value="1"/>
</dbReference>